<dbReference type="InterPro" id="IPR007110">
    <property type="entry name" value="Ig-like_dom"/>
</dbReference>
<evidence type="ECO:0000256" key="1">
    <source>
        <dbReference type="ARBA" id="ARBA00022729"/>
    </source>
</evidence>
<dbReference type="SUPFAM" id="SSF48726">
    <property type="entry name" value="Immunoglobulin"/>
    <property type="match status" value="6"/>
</dbReference>
<feature type="domain" description="Ig-like" evidence="7">
    <location>
        <begin position="315"/>
        <end position="396"/>
    </location>
</feature>
<protein>
    <recommendedName>
        <fullName evidence="7">Ig-like domain-containing protein</fullName>
    </recommendedName>
</protein>
<evidence type="ECO:0000256" key="5">
    <source>
        <dbReference type="ARBA" id="ARBA00038222"/>
    </source>
</evidence>
<dbReference type="GeneTree" id="ENSGT01100000263479"/>
<keyword evidence="6" id="KW-1133">Transmembrane helix</keyword>
<dbReference type="SMART" id="SM00409">
    <property type="entry name" value="IG"/>
    <property type="match status" value="5"/>
</dbReference>
<dbReference type="OrthoDB" id="6159398at2759"/>
<dbReference type="Pfam" id="PF13927">
    <property type="entry name" value="Ig_3"/>
    <property type="match status" value="5"/>
</dbReference>
<feature type="transmembrane region" description="Helical" evidence="6">
    <location>
        <begin position="583"/>
        <end position="606"/>
    </location>
</feature>
<proteinExistence type="inferred from homology"/>
<dbReference type="InterPro" id="IPR003599">
    <property type="entry name" value="Ig_sub"/>
</dbReference>
<keyword evidence="2" id="KW-1015">Disulfide bond</keyword>
<evidence type="ECO:0000256" key="6">
    <source>
        <dbReference type="SAM" id="Phobius"/>
    </source>
</evidence>
<accession>A0A8C4YJD7</accession>
<evidence type="ECO:0000313" key="8">
    <source>
        <dbReference type="Ensembl" id="ENSGEVP00005026468.1"/>
    </source>
</evidence>
<dbReference type="CDD" id="cd00096">
    <property type="entry name" value="Ig"/>
    <property type="match status" value="1"/>
</dbReference>
<dbReference type="PANTHER" id="PTHR44337">
    <property type="entry name" value="CARCINOEMBRYONIC ANTIGEN-RELATED CELL ADHESION MOLECULE 8"/>
    <property type="match status" value="1"/>
</dbReference>
<dbReference type="Gene3D" id="2.60.40.10">
    <property type="entry name" value="Immunoglobulins"/>
    <property type="match status" value="6"/>
</dbReference>
<dbReference type="PANTHER" id="PTHR44337:SF20">
    <property type="entry name" value="CARCINOEMBRYONIC ANTIGEN-RELATED CELL ADHESION MOLECULE 5-RELATED"/>
    <property type="match status" value="1"/>
</dbReference>
<dbReference type="SMART" id="SM00408">
    <property type="entry name" value="IGc2"/>
    <property type="match status" value="5"/>
</dbReference>
<comment type="similarity">
    <text evidence="5">Belongs to the immunoglobulin superfamily. CEA family.</text>
</comment>
<name>A0A8C4YJD7_9SAUR</name>
<keyword evidence="1" id="KW-0732">Signal</keyword>
<dbReference type="PROSITE" id="PS50835">
    <property type="entry name" value="IG_LIKE"/>
    <property type="match status" value="5"/>
</dbReference>
<evidence type="ECO:0000259" key="7">
    <source>
        <dbReference type="PROSITE" id="PS50835"/>
    </source>
</evidence>
<keyword evidence="9" id="KW-1185">Reference proteome</keyword>
<reference evidence="8" key="2">
    <citation type="submission" date="2025-09" db="UniProtKB">
        <authorList>
            <consortium name="Ensembl"/>
        </authorList>
    </citation>
    <scope>IDENTIFICATION</scope>
</reference>
<dbReference type="Ensembl" id="ENSGEVT00005027847.1">
    <property type="protein sequence ID" value="ENSGEVP00005026468.1"/>
    <property type="gene ID" value="ENSGEVG00005018199.1"/>
</dbReference>
<organism evidence="8 9">
    <name type="scientific">Gopherus evgoodei</name>
    <name type="common">Goodes thornscrub tortoise</name>
    <dbReference type="NCBI Taxonomy" id="1825980"/>
    <lineage>
        <taxon>Eukaryota</taxon>
        <taxon>Metazoa</taxon>
        <taxon>Chordata</taxon>
        <taxon>Craniata</taxon>
        <taxon>Vertebrata</taxon>
        <taxon>Euteleostomi</taxon>
        <taxon>Archelosauria</taxon>
        <taxon>Testudinata</taxon>
        <taxon>Testudines</taxon>
        <taxon>Cryptodira</taxon>
        <taxon>Durocryptodira</taxon>
        <taxon>Testudinoidea</taxon>
        <taxon>Testudinidae</taxon>
        <taxon>Gopherus</taxon>
    </lineage>
</organism>
<feature type="domain" description="Ig-like" evidence="7">
    <location>
        <begin position="489"/>
        <end position="565"/>
    </location>
</feature>
<dbReference type="InterPro" id="IPR003598">
    <property type="entry name" value="Ig_sub2"/>
</dbReference>
<evidence type="ECO:0000256" key="2">
    <source>
        <dbReference type="ARBA" id="ARBA00023157"/>
    </source>
</evidence>
<feature type="domain" description="Ig-like" evidence="7">
    <location>
        <begin position="224"/>
        <end position="310"/>
    </location>
</feature>
<evidence type="ECO:0000313" key="9">
    <source>
        <dbReference type="Proteomes" id="UP000694390"/>
    </source>
</evidence>
<dbReference type="InterPro" id="IPR052598">
    <property type="entry name" value="IgSF_CEA-related"/>
</dbReference>
<keyword evidence="6" id="KW-0812">Transmembrane</keyword>
<dbReference type="PRINTS" id="PR01832">
    <property type="entry name" value="VEGFRECEPTOR"/>
</dbReference>
<dbReference type="InterPro" id="IPR013783">
    <property type="entry name" value="Ig-like_fold"/>
</dbReference>
<keyword evidence="3" id="KW-0325">Glycoprotein</keyword>
<evidence type="ECO:0000256" key="4">
    <source>
        <dbReference type="ARBA" id="ARBA00023319"/>
    </source>
</evidence>
<dbReference type="FunFam" id="2.60.40.10:FF:000244">
    <property type="entry name" value="carcinoembryonic antigen-related cell adhesion molecule 16"/>
    <property type="match status" value="1"/>
</dbReference>
<evidence type="ECO:0000256" key="3">
    <source>
        <dbReference type="ARBA" id="ARBA00023180"/>
    </source>
</evidence>
<feature type="domain" description="Ig-like" evidence="7">
    <location>
        <begin position="421"/>
        <end position="484"/>
    </location>
</feature>
<feature type="domain" description="Ig-like" evidence="7">
    <location>
        <begin position="105"/>
        <end position="169"/>
    </location>
</feature>
<sequence>GNVSLAPQNPPQDFVLCSWYRSATAAETSRILTCFPHTPLVQQNGPAHTGLETAGPGCALHITGLTLNDTGNYTVQIQSPTSPGLGTVVLRVYGKCHPGSCGQSPSPPSVPIEPGAVTLRCEAGGSPVSYNWFKDNEIVKAGDHVPLSSDNQTVMLDPGSRNDLGSYTCLPPTLPDPSHNVVGRLHWNLPHKPTEWWCWTPMLCGWRGSTHGNALSAPCTEMLPRPTVTPNQTLVLENKTFTLRCNSSPSADTVLWLRDGASLASSDRLVLSSDNRTLKVLNVTRGDAGAYQCEVGNPVSSIRSEPGTVTVAYGPESARIEPSELLPQLLGSLVHLTCVSESVPAPHYRWVLNSTELKGTGSSLTLNLTSLDQQGMYMCQAQNPITSLTKNSTSLVIQVQGELPGTAPYTLFSLRHPENLGSPSADTVLWLRDGASLVPSDRLVLSPDNRTLTVLGVTRDDAGAYQCEVRNPVSTKRSEPGTVTLAYGPESVRIDPPGPITLTLGSPLTLTCVADSIPAPSYRWGLNGTDTNQTGSSLTFNPMTLDHQGTYECRAHNPITNRTVSVCVTARFPTSPLGLSPGAIAGIVIGSLAGAVLLGGLLYFLLRKTEG</sequence>
<dbReference type="Proteomes" id="UP000694390">
    <property type="component" value="Unassembled WGS sequence"/>
</dbReference>
<dbReference type="AlphaFoldDB" id="A0A8C4YJD7"/>
<keyword evidence="4" id="KW-0393">Immunoglobulin domain</keyword>
<reference evidence="8" key="1">
    <citation type="submission" date="2025-08" db="UniProtKB">
        <authorList>
            <consortium name="Ensembl"/>
        </authorList>
    </citation>
    <scope>IDENTIFICATION</scope>
</reference>
<keyword evidence="6" id="KW-0472">Membrane</keyword>
<dbReference type="InterPro" id="IPR036179">
    <property type="entry name" value="Ig-like_dom_sf"/>
</dbReference>